<evidence type="ECO:0000256" key="2">
    <source>
        <dbReference type="ARBA" id="ARBA00022801"/>
    </source>
</evidence>
<proteinExistence type="predicted"/>
<evidence type="ECO:0000256" key="3">
    <source>
        <dbReference type="ARBA" id="ARBA00022839"/>
    </source>
</evidence>
<organism evidence="6">
    <name type="scientific">Florenciella sp. virus SA2</name>
    <dbReference type="NCBI Taxonomy" id="3240092"/>
    <lineage>
        <taxon>Viruses</taxon>
    </lineage>
</organism>
<dbReference type="Gene3D" id="3.40.50.12390">
    <property type="match status" value="1"/>
</dbReference>
<evidence type="ECO:0000313" key="6">
    <source>
        <dbReference type="EMBL" id="XDO02237.1"/>
    </source>
</evidence>
<evidence type="ECO:0000256" key="1">
    <source>
        <dbReference type="ARBA" id="ARBA00022722"/>
    </source>
</evidence>
<accession>A0AB39J9K6</accession>
<name>A0AB39J9K6_9VIRU</name>
<dbReference type="GO" id="GO:0004534">
    <property type="term" value="F:5'-3' RNA exonuclease activity"/>
    <property type="evidence" value="ECO:0007669"/>
    <property type="project" value="TreeGrafter"/>
</dbReference>
<dbReference type="GO" id="GO:0000956">
    <property type="term" value="P:nuclear-transcribed mRNA catabolic process"/>
    <property type="evidence" value="ECO:0007669"/>
    <property type="project" value="TreeGrafter"/>
</dbReference>
<dbReference type="PANTHER" id="PTHR12341">
    <property type="entry name" value="5'-&gt;3' EXORIBONUCLEASE"/>
    <property type="match status" value="1"/>
</dbReference>
<reference evidence="6" key="1">
    <citation type="submission" date="2024-03" db="EMBL/GenBank/DDBJ databases">
        <title>Eukaryotic viruses encode the ribosomal protein eL40.</title>
        <authorList>
            <person name="Thomy J."/>
            <person name="Schvarcz C.R."/>
            <person name="McBeain K.A."/>
            <person name="Edwards K.F."/>
            <person name="Steward G.F."/>
        </authorList>
    </citation>
    <scope>NUCLEOTIDE SEQUENCE</scope>
    <source>
        <strain evidence="6">FloV-SA2</strain>
    </source>
</reference>
<dbReference type="GO" id="GO:0016075">
    <property type="term" value="P:rRNA catabolic process"/>
    <property type="evidence" value="ECO:0007669"/>
    <property type="project" value="TreeGrafter"/>
</dbReference>
<dbReference type="InterPro" id="IPR041412">
    <property type="entry name" value="Xrn1_helical"/>
</dbReference>
<dbReference type="InterPro" id="IPR004859">
    <property type="entry name" value="Xrn1_N"/>
</dbReference>
<dbReference type="GO" id="GO:0003723">
    <property type="term" value="F:RNA binding"/>
    <property type="evidence" value="ECO:0007669"/>
    <property type="project" value="TreeGrafter"/>
</dbReference>
<keyword evidence="3 6" id="KW-0269">Exonuclease</keyword>
<sequence>MIHLDIYLEEKFSNNRKVILNGSIQEMEGEHKICNIIKNDENFKQHNLVIYGLDADLFMLGLLLHKNGNNIYLYKETRHFDYINNIDSNELYYFDIQTFSEHLALKLNNEKNQAICDYCLLAFLCGNDFLPHLYSINIRNNGISYIIDKYLELDGQQNPLINIETGNINWKHFRKYFLLLIENETEKLLENLEWKIGLKSRVRALNNNDKLELLPCMDNEKEIYLSKNIDDFENLIYCNTNVKEMSKNYIEMIEWTWYYYYNNNVKDNSKFYKYSESPLLKDIIIYIPVINSETILNTTQDYNNINMNTLLFYVIPFDEQKQIVRRKIYDKVSNIIYDKMPLIKETNYEIDYFLCKYFWEGHLKINHIDIFELNSIIIDNI</sequence>
<keyword evidence="1" id="KW-0540">Nuclease</keyword>
<dbReference type="EMBL" id="PP542043">
    <property type="protein sequence ID" value="XDO02237.1"/>
    <property type="molecule type" value="Genomic_DNA"/>
</dbReference>
<keyword evidence="2" id="KW-0378">Hydrolase</keyword>
<dbReference type="PANTHER" id="PTHR12341:SF70">
    <property type="entry name" value="XRN1 N-TERMINAL DOMAIN-CONTAINING PROTEIN"/>
    <property type="match status" value="1"/>
</dbReference>
<dbReference type="InterPro" id="IPR027073">
    <property type="entry name" value="5_3_exoribonuclease"/>
</dbReference>
<dbReference type="Pfam" id="PF17846">
    <property type="entry name" value="XRN_M"/>
    <property type="match status" value="1"/>
</dbReference>
<gene>
    <name evidence="6" type="ORF">FloV-SA2_00419</name>
</gene>
<protein>
    <submittedName>
        <fullName evidence="6">Xrn Family 5'-3' Exonuclease</fullName>
    </submittedName>
</protein>
<evidence type="ECO:0000259" key="5">
    <source>
        <dbReference type="Pfam" id="PF17846"/>
    </source>
</evidence>
<dbReference type="Pfam" id="PF03159">
    <property type="entry name" value="XRN_N"/>
    <property type="match status" value="1"/>
</dbReference>
<feature type="domain" description="Xrn1 helical" evidence="5">
    <location>
        <begin position="112"/>
        <end position="177"/>
    </location>
</feature>
<feature type="domain" description="Xrn1 N-terminal" evidence="4">
    <location>
        <begin position="5"/>
        <end position="67"/>
    </location>
</feature>
<evidence type="ECO:0000259" key="4">
    <source>
        <dbReference type="Pfam" id="PF03159"/>
    </source>
</evidence>